<gene>
    <name evidence="2" type="ORF">KUV31_09675</name>
</gene>
<feature type="region of interest" description="Disordered" evidence="1">
    <location>
        <begin position="17"/>
        <end position="67"/>
    </location>
</feature>
<dbReference type="SUPFAM" id="SSF47598">
    <property type="entry name" value="Ribbon-helix-helix"/>
    <property type="match status" value="1"/>
</dbReference>
<proteinExistence type="predicted"/>
<dbReference type="InterPro" id="IPR010985">
    <property type="entry name" value="Ribbon_hlx_hlx"/>
</dbReference>
<accession>A0A9Q3S1Q8</accession>
<dbReference type="Proteomes" id="UP000824927">
    <property type="component" value="Unassembled WGS sequence"/>
</dbReference>
<feature type="region of interest" description="Disordered" evidence="1">
    <location>
        <begin position="107"/>
        <end position="128"/>
    </location>
</feature>
<dbReference type="GO" id="GO:0006355">
    <property type="term" value="P:regulation of DNA-templated transcription"/>
    <property type="evidence" value="ECO:0007669"/>
    <property type="project" value="InterPro"/>
</dbReference>
<reference evidence="2" key="1">
    <citation type="submission" date="2021-06" db="EMBL/GenBank/DDBJ databases">
        <title>50 bacteria genomes isolated from Dapeng, Shenzhen, China.</title>
        <authorList>
            <person name="Zheng W."/>
            <person name="Yu S."/>
            <person name="Huang Y."/>
        </authorList>
    </citation>
    <scope>NUCLEOTIDE SEQUENCE</scope>
    <source>
        <strain evidence="2">DP4N28-2</strain>
    </source>
</reference>
<dbReference type="RefSeq" id="WP_222406268.1">
    <property type="nucleotide sequence ID" value="NZ_JAHVKP010000001.1"/>
</dbReference>
<evidence type="ECO:0000313" key="3">
    <source>
        <dbReference type="Proteomes" id="UP000824927"/>
    </source>
</evidence>
<dbReference type="EMBL" id="JAHVKP010000001">
    <property type="protein sequence ID" value="MBY6218609.1"/>
    <property type="molecule type" value="Genomic_DNA"/>
</dbReference>
<name>A0A9Q3S1Q8_9SPHN</name>
<organism evidence="2 3">
    <name type="scientific">Qipengyuania aquimaris</name>
    <dbReference type="NCBI Taxonomy" id="255984"/>
    <lineage>
        <taxon>Bacteria</taxon>
        <taxon>Pseudomonadati</taxon>
        <taxon>Pseudomonadota</taxon>
        <taxon>Alphaproteobacteria</taxon>
        <taxon>Sphingomonadales</taxon>
        <taxon>Erythrobacteraceae</taxon>
        <taxon>Qipengyuania</taxon>
    </lineage>
</organism>
<sequence length="246" mass="25802">MSDANFASLSSTLLARKGGAKPAMRPQSAAQGPVDGVSAAANLEDLGWNDMGEDAPVPSPANFDDADAGEARRFMPKAPTLAETGLIKSGAAEDGEDADLAHDNDAHDHEAASAEIVPIGSRQNDDSMSANSVRESLDKIASQLGQQEAGDEVEIPTEVRFDAAAAIAAPKKKKKTKHAKRTSAASKGKRAAFTLRLDPERHLMLRLACTVRGSSAQQLVTDALDGLLAEMPEIASLAAQVQQRSH</sequence>
<comment type="caution">
    <text evidence="2">The sequence shown here is derived from an EMBL/GenBank/DDBJ whole genome shotgun (WGS) entry which is preliminary data.</text>
</comment>
<protein>
    <submittedName>
        <fullName evidence="2">Uncharacterized protein</fullName>
    </submittedName>
</protein>
<dbReference type="AlphaFoldDB" id="A0A9Q3S1Q8"/>
<evidence type="ECO:0000256" key="1">
    <source>
        <dbReference type="SAM" id="MobiDB-lite"/>
    </source>
</evidence>
<evidence type="ECO:0000313" key="2">
    <source>
        <dbReference type="EMBL" id="MBY6218609.1"/>
    </source>
</evidence>